<sequence length="130" mass="14801">MVEIKEIENRFNGLFASRDIDVGKIILVLKGNHFKEPTRTSIQIGLEKHLEHYEGGHINHHCDPSAEIVVNSREHAGQGTIEPLVLAKRNIKAGEEITFDYETTEEVMAEPFHCKCHGKLIEGWNAFKRI</sequence>
<accession>A0A381UV23</accession>
<dbReference type="PANTHER" id="PTHR12350">
    <property type="entry name" value="HISTONE-LYSINE N-METHYLTRANSFERASE-RELATED"/>
    <property type="match status" value="1"/>
</dbReference>
<dbReference type="InterPro" id="IPR053201">
    <property type="entry name" value="Flavunoidine_N-MTase"/>
</dbReference>
<evidence type="ECO:0000313" key="2">
    <source>
        <dbReference type="EMBL" id="SVA32012.1"/>
    </source>
</evidence>
<dbReference type="Pfam" id="PF00856">
    <property type="entry name" value="SET"/>
    <property type="match status" value="1"/>
</dbReference>
<protein>
    <recommendedName>
        <fullName evidence="1">SET domain-containing protein</fullName>
    </recommendedName>
</protein>
<dbReference type="PANTHER" id="PTHR12350:SF19">
    <property type="entry name" value="SET DOMAIN-CONTAINING PROTEIN"/>
    <property type="match status" value="1"/>
</dbReference>
<feature type="domain" description="SET" evidence="1">
    <location>
        <begin position="1"/>
        <end position="102"/>
    </location>
</feature>
<dbReference type="InterPro" id="IPR001214">
    <property type="entry name" value="SET_dom"/>
</dbReference>
<dbReference type="Gene3D" id="2.170.270.10">
    <property type="entry name" value="SET domain"/>
    <property type="match status" value="1"/>
</dbReference>
<organism evidence="2">
    <name type="scientific">marine metagenome</name>
    <dbReference type="NCBI Taxonomy" id="408172"/>
    <lineage>
        <taxon>unclassified sequences</taxon>
        <taxon>metagenomes</taxon>
        <taxon>ecological metagenomes</taxon>
    </lineage>
</organism>
<gene>
    <name evidence="2" type="ORF">METZ01_LOCUS84866</name>
</gene>
<dbReference type="SUPFAM" id="SSF82199">
    <property type="entry name" value="SET domain"/>
    <property type="match status" value="1"/>
</dbReference>
<dbReference type="InterPro" id="IPR046341">
    <property type="entry name" value="SET_dom_sf"/>
</dbReference>
<name>A0A381UV23_9ZZZZ</name>
<proteinExistence type="predicted"/>
<reference evidence="2" key="1">
    <citation type="submission" date="2018-05" db="EMBL/GenBank/DDBJ databases">
        <authorList>
            <person name="Lanie J.A."/>
            <person name="Ng W.-L."/>
            <person name="Kazmierczak K.M."/>
            <person name="Andrzejewski T.M."/>
            <person name="Davidsen T.M."/>
            <person name="Wayne K.J."/>
            <person name="Tettelin H."/>
            <person name="Glass J.I."/>
            <person name="Rusch D."/>
            <person name="Podicherti R."/>
            <person name="Tsui H.-C.T."/>
            <person name="Winkler M.E."/>
        </authorList>
    </citation>
    <scope>NUCLEOTIDE SEQUENCE</scope>
</reference>
<dbReference type="AlphaFoldDB" id="A0A381UV23"/>
<evidence type="ECO:0000259" key="1">
    <source>
        <dbReference type="PROSITE" id="PS50280"/>
    </source>
</evidence>
<dbReference type="EMBL" id="UINC01007204">
    <property type="protein sequence ID" value="SVA32012.1"/>
    <property type="molecule type" value="Genomic_DNA"/>
</dbReference>
<dbReference type="PROSITE" id="PS50280">
    <property type="entry name" value="SET"/>
    <property type="match status" value="1"/>
</dbReference>